<dbReference type="Proteomes" id="UP000003835">
    <property type="component" value="Unassembled WGS sequence"/>
</dbReference>
<dbReference type="CDD" id="cd07557">
    <property type="entry name" value="trimeric_dUTPase"/>
    <property type="match status" value="1"/>
</dbReference>
<dbReference type="InterPro" id="IPR011962">
    <property type="entry name" value="dCTP_deaminase"/>
</dbReference>
<dbReference type="SUPFAM" id="SSF51283">
    <property type="entry name" value="dUTPase-like"/>
    <property type="match status" value="1"/>
</dbReference>
<name>B4VIX4_9CYAN</name>
<dbReference type="Pfam" id="PF22769">
    <property type="entry name" value="DCD"/>
    <property type="match status" value="1"/>
</dbReference>
<dbReference type="InterPro" id="IPR033704">
    <property type="entry name" value="dUTPase_trimeric"/>
</dbReference>
<feature type="transmembrane region" description="Helical" evidence="4">
    <location>
        <begin position="194"/>
        <end position="214"/>
    </location>
</feature>
<keyword evidence="4" id="KW-1133">Transmembrane helix</keyword>
<dbReference type="RefSeq" id="WP_006098718.1">
    <property type="nucleotide sequence ID" value="NZ_DS989842.1"/>
</dbReference>
<dbReference type="AlphaFoldDB" id="B4VIX4"/>
<gene>
    <name evidence="5" type="ORF">MC7420_8022</name>
</gene>
<dbReference type="InterPro" id="IPR036157">
    <property type="entry name" value="dUTPase-like_sf"/>
</dbReference>
<sequence>MFSDVDIEKQLDSQKIDPDTGLSIEPFEKNMLTPVGYDLRVGQNGFSWNNKREVDIERDGGIEIEPMDTVVIETLESITLSKEVGATIHAMATRVTAQGLSHISTTVDPGWTGKLLISCHNYRDSPVELRQGDPLCTICFFRVESKAKRSAGGYPGRSDIWSQLRDKANEEKRRQAQEKQYEKDRERRERQTRLFWMAAFAVVALAIGIVTSLINPVIGASLAAVIGGISPFVVEILKAK</sequence>
<feature type="region of interest" description="Disordered" evidence="3">
    <location>
        <begin position="166"/>
        <end position="185"/>
    </location>
</feature>
<evidence type="ECO:0000256" key="3">
    <source>
        <dbReference type="SAM" id="MobiDB-lite"/>
    </source>
</evidence>
<dbReference type="Gene3D" id="2.70.40.10">
    <property type="match status" value="1"/>
</dbReference>
<dbReference type="GO" id="GO:0008829">
    <property type="term" value="F:dCTP deaminase activity"/>
    <property type="evidence" value="ECO:0007669"/>
    <property type="project" value="InterPro"/>
</dbReference>
<keyword evidence="4" id="KW-0812">Transmembrane</keyword>
<organism evidence="5 6">
    <name type="scientific">Coleofasciculus chthonoplastes PCC 7420</name>
    <dbReference type="NCBI Taxonomy" id="118168"/>
    <lineage>
        <taxon>Bacteria</taxon>
        <taxon>Bacillati</taxon>
        <taxon>Cyanobacteriota</taxon>
        <taxon>Cyanophyceae</taxon>
        <taxon>Coleofasciculales</taxon>
        <taxon>Coleofasciculaceae</taxon>
        <taxon>Coleofasciculus</taxon>
    </lineage>
</organism>
<evidence type="ECO:0000313" key="5">
    <source>
        <dbReference type="EMBL" id="EDX78284.1"/>
    </source>
</evidence>
<dbReference type="eggNOG" id="COG0717">
    <property type="taxonomic scope" value="Bacteria"/>
</dbReference>
<evidence type="ECO:0000256" key="2">
    <source>
        <dbReference type="ARBA" id="ARBA00023080"/>
    </source>
</evidence>
<dbReference type="EMBL" id="DS989842">
    <property type="protein sequence ID" value="EDX78284.1"/>
    <property type="molecule type" value="Genomic_DNA"/>
</dbReference>
<keyword evidence="4" id="KW-0472">Membrane</keyword>
<dbReference type="PANTHER" id="PTHR42680:SF3">
    <property type="entry name" value="DCTP DEAMINASE"/>
    <property type="match status" value="1"/>
</dbReference>
<evidence type="ECO:0000256" key="1">
    <source>
        <dbReference type="ARBA" id="ARBA00022801"/>
    </source>
</evidence>
<keyword evidence="1" id="KW-0378">Hydrolase</keyword>
<dbReference type="STRING" id="118168.MC7420_8022"/>
<keyword evidence="2" id="KW-0546">Nucleotide metabolism</keyword>
<dbReference type="GO" id="GO:0006229">
    <property type="term" value="P:dUTP biosynthetic process"/>
    <property type="evidence" value="ECO:0007669"/>
    <property type="project" value="InterPro"/>
</dbReference>
<evidence type="ECO:0000313" key="6">
    <source>
        <dbReference type="Proteomes" id="UP000003835"/>
    </source>
</evidence>
<proteinExistence type="predicted"/>
<protein>
    <submittedName>
        <fullName evidence="5">Uncharacterized protein</fullName>
    </submittedName>
</protein>
<keyword evidence="6" id="KW-1185">Reference proteome</keyword>
<dbReference type="HOGENOM" id="CLU_1155492_0_0_3"/>
<dbReference type="PANTHER" id="PTHR42680">
    <property type="entry name" value="DCTP DEAMINASE"/>
    <property type="match status" value="1"/>
</dbReference>
<reference evidence="5 6" key="1">
    <citation type="submission" date="2008-07" db="EMBL/GenBank/DDBJ databases">
        <authorList>
            <person name="Tandeau de Marsac N."/>
            <person name="Ferriera S."/>
            <person name="Johnson J."/>
            <person name="Kravitz S."/>
            <person name="Beeson K."/>
            <person name="Sutton G."/>
            <person name="Rogers Y.-H."/>
            <person name="Friedman R."/>
            <person name="Frazier M."/>
            <person name="Venter J.C."/>
        </authorList>
    </citation>
    <scope>NUCLEOTIDE SEQUENCE [LARGE SCALE GENOMIC DNA]</scope>
    <source>
        <strain evidence="5 6">PCC 7420</strain>
    </source>
</reference>
<accession>B4VIX4</accession>
<feature type="transmembrane region" description="Helical" evidence="4">
    <location>
        <begin position="220"/>
        <end position="237"/>
    </location>
</feature>
<evidence type="ECO:0000256" key="4">
    <source>
        <dbReference type="SAM" id="Phobius"/>
    </source>
</evidence>
<dbReference type="OrthoDB" id="2910790at2"/>